<accession>A0A1F7X6I6</accession>
<dbReference type="SUPFAM" id="SSF53448">
    <property type="entry name" value="Nucleotide-diphospho-sugar transferases"/>
    <property type="match status" value="1"/>
</dbReference>
<reference evidence="6 7" key="1">
    <citation type="journal article" date="2016" name="Nat. Commun.">
        <title>Thousands of microbial genomes shed light on interconnected biogeochemical processes in an aquifer system.</title>
        <authorList>
            <person name="Anantharaman K."/>
            <person name="Brown C.T."/>
            <person name="Hug L.A."/>
            <person name="Sharon I."/>
            <person name="Castelle C.J."/>
            <person name="Probst A.J."/>
            <person name="Thomas B.C."/>
            <person name="Singh A."/>
            <person name="Wilkins M.J."/>
            <person name="Karaoz U."/>
            <person name="Brodie E.L."/>
            <person name="Williams K.H."/>
            <person name="Hubbard S.S."/>
            <person name="Banfield J.F."/>
        </authorList>
    </citation>
    <scope>NUCLEOTIDE SEQUENCE [LARGE SCALE GENOMIC DNA]</scope>
</reference>
<keyword evidence="2" id="KW-0328">Glycosyltransferase</keyword>
<keyword evidence="4" id="KW-1133">Transmembrane helix</keyword>
<evidence type="ECO:0000256" key="4">
    <source>
        <dbReference type="SAM" id="Phobius"/>
    </source>
</evidence>
<evidence type="ECO:0000256" key="3">
    <source>
        <dbReference type="ARBA" id="ARBA00022679"/>
    </source>
</evidence>
<organism evidence="6 7">
    <name type="scientific">Candidatus Woesebacteria bacterium RBG_16_34_12</name>
    <dbReference type="NCBI Taxonomy" id="1802480"/>
    <lineage>
        <taxon>Bacteria</taxon>
        <taxon>Candidatus Woeseibacteriota</taxon>
    </lineage>
</organism>
<proteinExistence type="inferred from homology"/>
<comment type="similarity">
    <text evidence="1">Belongs to the glycosyltransferase 2 family.</text>
</comment>
<dbReference type="PANTHER" id="PTHR43630">
    <property type="entry name" value="POLY-BETA-1,6-N-ACETYL-D-GLUCOSAMINE SYNTHASE"/>
    <property type="match status" value="1"/>
</dbReference>
<feature type="transmembrane region" description="Helical" evidence="4">
    <location>
        <begin position="229"/>
        <end position="247"/>
    </location>
</feature>
<dbReference type="Proteomes" id="UP000177053">
    <property type="component" value="Unassembled WGS sequence"/>
</dbReference>
<comment type="caution">
    <text evidence="6">The sequence shown here is derived from an EMBL/GenBank/DDBJ whole genome shotgun (WGS) entry which is preliminary data.</text>
</comment>
<dbReference type="Pfam" id="PF00535">
    <property type="entry name" value="Glycos_transf_2"/>
    <property type="match status" value="1"/>
</dbReference>
<evidence type="ECO:0000259" key="5">
    <source>
        <dbReference type="Pfam" id="PF00535"/>
    </source>
</evidence>
<dbReference type="GO" id="GO:0016757">
    <property type="term" value="F:glycosyltransferase activity"/>
    <property type="evidence" value="ECO:0007669"/>
    <property type="project" value="UniProtKB-KW"/>
</dbReference>
<gene>
    <name evidence="6" type="ORF">A2Z22_05280</name>
</gene>
<protein>
    <recommendedName>
        <fullName evidence="5">Glycosyltransferase 2-like domain-containing protein</fullName>
    </recommendedName>
</protein>
<evidence type="ECO:0000256" key="1">
    <source>
        <dbReference type="ARBA" id="ARBA00006739"/>
    </source>
</evidence>
<evidence type="ECO:0000256" key="2">
    <source>
        <dbReference type="ARBA" id="ARBA00022676"/>
    </source>
</evidence>
<dbReference type="EMBL" id="MGFS01000032">
    <property type="protein sequence ID" value="OGM10690.1"/>
    <property type="molecule type" value="Genomic_DNA"/>
</dbReference>
<keyword evidence="4" id="KW-0472">Membrane</keyword>
<keyword evidence="3" id="KW-0808">Transferase</keyword>
<dbReference type="InterPro" id="IPR001173">
    <property type="entry name" value="Glyco_trans_2-like"/>
</dbReference>
<dbReference type="AlphaFoldDB" id="A0A1F7X6I6"/>
<feature type="domain" description="Glycosyltransferase 2-like" evidence="5">
    <location>
        <begin position="6"/>
        <end position="162"/>
    </location>
</feature>
<dbReference type="InterPro" id="IPR029044">
    <property type="entry name" value="Nucleotide-diphossugar_trans"/>
</dbReference>
<evidence type="ECO:0000313" key="6">
    <source>
        <dbReference type="EMBL" id="OGM10690.1"/>
    </source>
</evidence>
<feature type="transmembrane region" description="Helical" evidence="4">
    <location>
        <begin position="283"/>
        <end position="307"/>
    </location>
</feature>
<keyword evidence="4" id="KW-0812">Transmembrane</keyword>
<evidence type="ECO:0000313" key="7">
    <source>
        <dbReference type="Proteomes" id="UP000177053"/>
    </source>
</evidence>
<dbReference type="PANTHER" id="PTHR43630:SF1">
    <property type="entry name" value="POLY-BETA-1,6-N-ACETYL-D-GLUCOSAMINE SYNTHASE"/>
    <property type="match status" value="1"/>
</dbReference>
<name>A0A1F7X6I6_9BACT</name>
<feature type="transmembrane region" description="Helical" evidence="4">
    <location>
        <begin position="253"/>
        <end position="271"/>
    </location>
</feature>
<dbReference type="Gene3D" id="3.90.550.10">
    <property type="entry name" value="Spore Coat Polysaccharide Biosynthesis Protein SpsA, Chain A"/>
    <property type="match status" value="1"/>
</dbReference>
<sequence length="309" mass="35630">MLKHISFIVIAYNEEKTILNCLKSILNQEDIIKFNYKIIVVNDGSKDKTGRIVENLKKNNPKIQLIDFKNNRGRGFARYEGVKKSVGDYIAFVDADITLPKNWLEKTMAYMENFDAVGGIAIPDGDSTYICQKYNLTPKPLPHTNGITGSNSIYKRSVFKKIVLDPSLRGGEDTDIVLKMHQKGYKTKLLSDLIVSHHEDINFNKSLRRMFSFGKGATNLLNVHKNIRIPDLSFFLFMFLVINAIYFSINRNFYFIILLLIYPLFVSYLHLIKKFKLGKSQGFIYAGLFNYFMISSYFVGRLVGYFLKE</sequence>